<dbReference type="Pfam" id="PF08718">
    <property type="entry name" value="GLTP"/>
    <property type="match status" value="1"/>
</dbReference>
<feature type="domain" description="Glycolipid transfer protein" evidence="2">
    <location>
        <begin position="103"/>
        <end position="232"/>
    </location>
</feature>
<proteinExistence type="predicted"/>
<dbReference type="InterPro" id="IPR036497">
    <property type="entry name" value="GLTP_sf"/>
</dbReference>
<evidence type="ECO:0000259" key="2">
    <source>
        <dbReference type="Pfam" id="PF08718"/>
    </source>
</evidence>
<dbReference type="GO" id="GO:1902388">
    <property type="term" value="F:ceramide 1-phosphate transfer activity"/>
    <property type="evidence" value="ECO:0007669"/>
    <property type="project" value="TreeGrafter"/>
</dbReference>
<dbReference type="PANTHER" id="PTHR10219">
    <property type="entry name" value="GLYCOLIPID TRANSFER PROTEIN-RELATED"/>
    <property type="match status" value="1"/>
</dbReference>
<evidence type="ECO:0000313" key="3">
    <source>
        <dbReference type="EMBL" id="CAD8403136.1"/>
    </source>
</evidence>
<organism evidence="3">
    <name type="scientific">Rhodosorus marinus</name>
    <dbReference type="NCBI Taxonomy" id="101924"/>
    <lineage>
        <taxon>Eukaryota</taxon>
        <taxon>Rhodophyta</taxon>
        <taxon>Stylonematophyceae</taxon>
        <taxon>Stylonematales</taxon>
        <taxon>Stylonemataceae</taxon>
        <taxon>Rhodosorus</taxon>
    </lineage>
</organism>
<name>A0A7S0BUT6_9RHOD</name>
<dbReference type="AlphaFoldDB" id="A0A7S0BUT6"/>
<dbReference type="InterPro" id="IPR014830">
    <property type="entry name" value="Glycolipid_transfer_prot_dom"/>
</dbReference>
<dbReference type="GO" id="GO:1902387">
    <property type="term" value="F:ceramide 1-phosphate binding"/>
    <property type="evidence" value="ECO:0007669"/>
    <property type="project" value="TreeGrafter"/>
</dbReference>
<dbReference type="GO" id="GO:0005829">
    <property type="term" value="C:cytosol"/>
    <property type="evidence" value="ECO:0007669"/>
    <property type="project" value="TreeGrafter"/>
</dbReference>
<dbReference type="EMBL" id="HBEK01024001">
    <property type="protein sequence ID" value="CAD8403136.1"/>
    <property type="molecule type" value="Transcribed_RNA"/>
</dbReference>
<gene>
    <name evidence="3" type="ORF">RMAR0315_LOCUS13145</name>
</gene>
<evidence type="ECO:0000256" key="1">
    <source>
        <dbReference type="SAM" id="MobiDB-lite"/>
    </source>
</evidence>
<sequence length="286" mass="32727">MSSRSLEGRKRGHRRAQTSIPHFSNDLAELHLEEEDEQEDSIRRLRRSSIRVQHLKDVSSGNKESSPVVRRKIEEISIRTGAQFYDVIAKWEDLVILKNGDMQVDMFVDAYKQILYVLDAFGSVFGIIKQDLKSQMAKTKEQCTRYGVDTLQKMADIDGKNGKGTQSLIWLKRTLQFTEVMLTKMLTGVALPEAVDHAYHSTLIYAHPFVVRAIAKNIRFATPDTQTFLSRIYKPDTQLVSLGIAEFLISLRPRMVALVSFFNKRKYEDHKPLQALPEAVNKVNSK</sequence>
<accession>A0A7S0BUT6</accession>
<reference evidence="3" key="1">
    <citation type="submission" date="2021-01" db="EMBL/GenBank/DDBJ databases">
        <authorList>
            <person name="Corre E."/>
            <person name="Pelletier E."/>
            <person name="Niang G."/>
            <person name="Scheremetjew M."/>
            <person name="Finn R."/>
            <person name="Kale V."/>
            <person name="Holt S."/>
            <person name="Cochrane G."/>
            <person name="Meng A."/>
            <person name="Brown T."/>
            <person name="Cohen L."/>
        </authorList>
    </citation>
    <scope>NUCLEOTIDE SEQUENCE</scope>
    <source>
        <strain evidence="3">UTEX LB 2760</strain>
    </source>
</reference>
<dbReference type="GO" id="GO:0016020">
    <property type="term" value="C:membrane"/>
    <property type="evidence" value="ECO:0007669"/>
    <property type="project" value="TreeGrafter"/>
</dbReference>
<dbReference type="Gene3D" id="1.10.3520.10">
    <property type="entry name" value="Glycolipid transfer protein"/>
    <property type="match status" value="1"/>
</dbReference>
<dbReference type="SUPFAM" id="SSF110004">
    <property type="entry name" value="Glycolipid transfer protein, GLTP"/>
    <property type="match status" value="1"/>
</dbReference>
<feature type="region of interest" description="Disordered" evidence="1">
    <location>
        <begin position="1"/>
        <end position="26"/>
    </location>
</feature>
<protein>
    <recommendedName>
        <fullName evidence="2">Glycolipid transfer protein domain-containing protein</fullName>
    </recommendedName>
</protein>